<keyword evidence="1" id="KW-0732">Signal</keyword>
<evidence type="ECO:0000256" key="1">
    <source>
        <dbReference type="SAM" id="SignalP"/>
    </source>
</evidence>
<dbReference type="Proteomes" id="UP001218218">
    <property type="component" value="Unassembled WGS sequence"/>
</dbReference>
<dbReference type="AlphaFoldDB" id="A0AAD6ZS95"/>
<evidence type="ECO:0000313" key="2">
    <source>
        <dbReference type="EMBL" id="KAJ7334812.1"/>
    </source>
</evidence>
<name>A0AAD6ZS95_9AGAR</name>
<dbReference type="EMBL" id="JARIHO010000032">
    <property type="protein sequence ID" value="KAJ7334812.1"/>
    <property type="molecule type" value="Genomic_DNA"/>
</dbReference>
<accession>A0AAD6ZS95</accession>
<organism evidence="2 3">
    <name type="scientific">Mycena albidolilacea</name>
    <dbReference type="NCBI Taxonomy" id="1033008"/>
    <lineage>
        <taxon>Eukaryota</taxon>
        <taxon>Fungi</taxon>
        <taxon>Dikarya</taxon>
        <taxon>Basidiomycota</taxon>
        <taxon>Agaricomycotina</taxon>
        <taxon>Agaricomycetes</taxon>
        <taxon>Agaricomycetidae</taxon>
        <taxon>Agaricales</taxon>
        <taxon>Marasmiineae</taxon>
        <taxon>Mycenaceae</taxon>
        <taxon>Mycena</taxon>
    </lineage>
</organism>
<keyword evidence="3" id="KW-1185">Reference proteome</keyword>
<sequence>MCSFININILAMAIVTLTVLCMAPSKVNTDLIIICQSFANCHLFRVDMPGNTTGTP</sequence>
<feature type="signal peptide" evidence="1">
    <location>
        <begin position="1"/>
        <end position="29"/>
    </location>
</feature>
<evidence type="ECO:0000313" key="3">
    <source>
        <dbReference type="Proteomes" id="UP001218218"/>
    </source>
</evidence>
<protein>
    <submittedName>
        <fullName evidence="2">Uncharacterized protein</fullName>
    </submittedName>
</protein>
<reference evidence="2" key="1">
    <citation type="submission" date="2023-03" db="EMBL/GenBank/DDBJ databases">
        <title>Massive genome expansion in bonnet fungi (Mycena s.s.) driven by repeated elements and novel gene families across ecological guilds.</title>
        <authorList>
            <consortium name="Lawrence Berkeley National Laboratory"/>
            <person name="Harder C.B."/>
            <person name="Miyauchi S."/>
            <person name="Viragh M."/>
            <person name="Kuo A."/>
            <person name="Thoen E."/>
            <person name="Andreopoulos B."/>
            <person name="Lu D."/>
            <person name="Skrede I."/>
            <person name="Drula E."/>
            <person name="Henrissat B."/>
            <person name="Morin E."/>
            <person name="Kohler A."/>
            <person name="Barry K."/>
            <person name="LaButti K."/>
            <person name="Morin E."/>
            <person name="Salamov A."/>
            <person name="Lipzen A."/>
            <person name="Mereny Z."/>
            <person name="Hegedus B."/>
            <person name="Baldrian P."/>
            <person name="Stursova M."/>
            <person name="Weitz H."/>
            <person name="Taylor A."/>
            <person name="Grigoriev I.V."/>
            <person name="Nagy L.G."/>
            <person name="Martin F."/>
            <person name="Kauserud H."/>
        </authorList>
    </citation>
    <scope>NUCLEOTIDE SEQUENCE</scope>
    <source>
        <strain evidence="2">CBHHK002</strain>
    </source>
</reference>
<gene>
    <name evidence="2" type="ORF">DFH08DRAFT_965560</name>
</gene>
<feature type="chain" id="PRO_5042181199" evidence="1">
    <location>
        <begin position="30"/>
        <end position="56"/>
    </location>
</feature>
<comment type="caution">
    <text evidence="2">The sequence shown here is derived from an EMBL/GenBank/DDBJ whole genome shotgun (WGS) entry which is preliminary data.</text>
</comment>
<proteinExistence type="predicted"/>